<dbReference type="Gene3D" id="1.10.260.100">
    <property type="match status" value="1"/>
</dbReference>
<dbReference type="SUPFAM" id="SSF48452">
    <property type="entry name" value="TPR-like"/>
    <property type="match status" value="1"/>
</dbReference>
<feature type="region of interest" description="Disordered" evidence="3">
    <location>
        <begin position="361"/>
        <end position="399"/>
    </location>
</feature>
<dbReference type="InterPro" id="IPR019734">
    <property type="entry name" value="TPR_rpt"/>
</dbReference>
<reference evidence="5 6" key="1">
    <citation type="journal article" date="2019" name="Genome Biol. Evol.">
        <title>Nanopore Sequencing Significantly Improves Genome Assembly of the Protozoan Parasite Trypanosoma cruzi.</title>
        <authorList>
            <person name="Diaz-Viraque F."/>
            <person name="Pita S."/>
            <person name="Greif G."/>
            <person name="de Souza R.C.M."/>
            <person name="Iraola G."/>
            <person name="Robello C."/>
        </authorList>
    </citation>
    <scope>NUCLEOTIDE SEQUENCE [LARGE SCALE GENOMIC DNA]</scope>
    <source>
        <strain evidence="5 6">Berenice</strain>
    </source>
</reference>
<comment type="caution">
    <text evidence="5">The sequence shown here is derived from an EMBL/GenBank/DDBJ whole genome shotgun (WGS) entry which is preliminary data.</text>
</comment>
<feature type="compositionally biased region" description="Basic and acidic residues" evidence="3">
    <location>
        <begin position="219"/>
        <end position="258"/>
    </location>
</feature>
<protein>
    <recommendedName>
        <fullName evidence="4">STI1/HOP DP domain-containing protein</fullName>
    </recommendedName>
</protein>
<dbReference type="InterPro" id="IPR041243">
    <property type="entry name" value="STI1/HOP_DP"/>
</dbReference>
<dbReference type="InterPro" id="IPR011990">
    <property type="entry name" value="TPR-like_helical_dom_sf"/>
</dbReference>
<dbReference type="EMBL" id="JABDHM010000037">
    <property type="protein sequence ID" value="KAF5221464.1"/>
    <property type="molecule type" value="Genomic_DNA"/>
</dbReference>
<feature type="region of interest" description="Disordered" evidence="3">
    <location>
        <begin position="41"/>
        <end position="69"/>
    </location>
</feature>
<feature type="domain" description="STI1/HOP DP" evidence="4">
    <location>
        <begin position="308"/>
        <end position="361"/>
    </location>
</feature>
<feature type="region of interest" description="Disordered" evidence="3">
    <location>
        <begin position="219"/>
        <end position="304"/>
    </location>
</feature>
<keyword evidence="2" id="KW-0802">TPR repeat</keyword>
<evidence type="ECO:0000256" key="1">
    <source>
        <dbReference type="ARBA" id="ARBA00022737"/>
    </source>
</evidence>
<dbReference type="AlphaFoldDB" id="A0A7J6Y3W9"/>
<dbReference type="PANTHER" id="PTHR45883">
    <property type="entry name" value="HSC70-INTERACTING PROTEIN"/>
    <property type="match status" value="1"/>
</dbReference>
<sequence length="399" mass="43228">MRVLSEVELEAVNRVVEHLRCHPEDLHRNEFRELREYMASLGASIPPPPDTPDVSGVRKEANSDDEEEYVSEPDSQRCVLEPVSDDDIAAYDGTDPTPEDEERAMGLKAQAAELAADGDFDKAIDLMGQALRIVPGKAMYWAQRASYFLKCTQPGAALQDANRALDLNPENVRALRVRGTVNRRLGKWEEALKDLSEAQAVDYDEGIDEILRFVQKRTNDRRQFQQRKKEAQRLRQEALRRQREQELREEEMKREQQQQRDQQQSGAGDFPGGAGGFPGGAGGFPGGAGGFPGGAGGFPGGAGGGGMQSFMESLFQDQELAEAMKDPEVAAKLATLRSNPMAALQMMGDPKVGPLIQKMMSKAMGGSSPGSSPFAAGASAGASAGATSHADAHHSDELD</sequence>
<evidence type="ECO:0000313" key="6">
    <source>
        <dbReference type="Proteomes" id="UP000583944"/>
    </source>
</evidence>
<accession>A0A7J6Y3W9</accession>
<dbReference type="PANTHER" id="PTHR45883:SF2">
    <property type="entry name" value="HSC70-INTERACTING PROTEIN"/>
    <property type="match status" value="1"/>
</dbReference>
<dbReference type="Pfam" id="PF17830">
    <property type="entry name" value="STI1-HOP_DP"/>
    <property type="match status" value="1"/>
</dbReference>
<gene>
    <name evidence="5" type="ORF">ECC02_005526</name>
</gene>
<dbReference type="VEuPathDB" id="TriTrypDB:ECC02_005526"/>
<feature type="compositionally biased region" description="Low complexity" evidence="3">
    <location>
        <begin position="361"/>
        <end position="389"/>
    </location>
</feature>
<dbReference type="SMART" id="SM00028">
    <property type="entry name" value="TPR"/>
    <property type="match status" value="3"/>
</dbReference>
<dbReference type="GO" id="GO:0030544">
    <property type="term" value="F:Hsp70 protein binding"/>
    <property type="evidence" value="ECO:0007669"/>
    <property type="project" value="TreeGrafter"/>
</dbReference>
<evidence type="ECO:0000259" key="4">
    <source>
        <dbReference type="Pfam" id="PF17830"/>
    </source>
</evidence>
<dbReference type="VEuPathDB" id="TriTrypDB:BCY84_14982"/>
<feature type="compositionally biased region" description="Gly residues" evidence="3">
    <location>
        <begin position="269"/>
        <end position="304"/>
    </location>
</feature>
<dbReference type="Proteomes" id="UP000583944">
    <property type="component" value="Unassembled WGS sequence"/>
</dbReference>
<feature type="compositionally biased region" description="Basic and acidic residues" evidence="3">
    <location>
        <begin position="390"/>
        <end position="399"/>
    </location>
</feature>
<organism evidence="5 6">
    <name type="scientific">Trypanosoma cruzi</name>
    <dbReference type="NCBI Taxonomy" id="5693"/>
    <lineage>
        <taxon>Eukaryota</taxon>
        <taxon>Discoba</taxon>
        <taxon>Euglenozoa</taxon>
        <taxon>Kinetoplastea</taxon>
        <taxon>Metakinetoplastina</taxon>
        <taxon>Trypanosomatida</taxon>
        <taxon>Trypanosomatidae</taxon>
        <taxon>Trypanosoma</taxon>
        <taxon>Schizotrypanum</taxon>
    </lineage>
</organism>
<evidence type="ECO:0000313" key="5">
    <source>
        <dbReference type="EMBL" id="KAF5221464.1"/>
    </source>
</evidence>
<name>A0A7J6Y3W9_TRYCR</name>
<evidence type="ECO:0000256" key="3">
    <source>
        <dbReference type="SAM" id="MobiDB-lite"/>
    </source>
</evidence>
<keyword evidence="1" id="KW-0677">Repeat</keyword>
<dbReference type="Gene3D" id="1.25.40.10">
    <property type="entry name" value="Tetratricopeptide repeat domain"/>
    <property type="match status" value="1"/>
</dbReference>
<proteinExistence type="predicted"/>
<evidence type="ECO:0000256" key="2">
    <source>
        <dbReference type="ARBA" id="ARBA00022803"/>
    </source>
</evidence>
<feature type="compositionally biased region" description="Low complexity" evidence="3">
    <location>
        <begin position="259"/>
        <end position="268"/>
    </location>
</feature>